<feature type="transmembrane region" description="Helical" evidence="1">
    <location>
        <begin position="85"/>
        <end position="103"/>
    </location>
</feature>
<keyword evidence="1" id="KW-0472">Membrane</keyword>
<evidence type="ECO:0000313" key="2">
    <source>
        <dbReference type="EMBL" id="MSD16423.1"/>
    </source>
</evidence>
<gene>
    <name evidence="2" type="ORF">GKE72_10160</name>
</gene>
<keyword evidence="1" id="KW-1133">Transmembrane helix</keyword>
<dbReference type="Pfam" id="PF06912">
    <property type="entry name" value="DUF1275"/>
    <property type="match status" value="1"/>
</dbReference>
<dbReference type="InterPro" id="IPR010699">
    <property type="entry name" value="DUF1275"/>
</dbReference>
<dbReference type="PANTHER" id="PTHR37314">
    <property type="entry name" value="SLR0142 PROTEIN"/>
    <property type="match status" value="1"/>
</dbReference>
<keyword evidence="1" id="KW-0812">Transmembrane</keyword>
<organism evidence="2 3">
    <name type="scientific">Eubacterium ramulus</name>
    <dbReference type="NCBI Taxonomy" id="39490"/>
    <lineage>
        <taxon>Bacteria</taxon>
        <taxon>Bacillati</taxon>
        <taxon>Bacillota</taxon>
        <taxon>Clostridia</taxon>
        <taxon>Eubacteriales</taxon>
        <taxon>Eubacteriaceae</taxon>
        <taxon>Eubacterium</taxon>
    </lineage>
</organism>
<evidence type="ECO:0000256" key="1">
    <source>
        <dbReference type="SAM" id="Phobius"/>
    </source>
</evidence>
<feature type="transmembrane region" description="Helical" evidence="1">
    <location>
        <begin position="192"/>
        <end position="210"/>
    </location>
</feature>
<name>A0A844E4L3_EUBRA</name>
<reference evidence="2 3" key="1">
    <citation type="journal article" date="2019" name="Nat. Med.">
        <title>A library of human gut bacterial isolates paired with longitudinal multiomics data enables mechanistic microbiome research.</title>
        <authorList>
            <person name="Poyet M."/>
            <person name="Groussin M."/>
            <person name="Gibbons S.M."/>
            <person name="Avila-Pacheco J."/>
            <person name="Jiang X."/>
            <person name="Kearney S.M."/>
            <person name="Perrotta A.R."/>
            <person name="Berdy B."/>
            <person name="Zhao S."/>
            <person name="Lieberman T.D."/>
            <person name="Swanson P.K."/>
            <person name="Smith M."/>
            <person name="Roesemann S."/>
            <person name="Alexander J.E."/>
            <person name="Rich S.A."/>
            <person name="Livny J."/>
            <person name="Vlamakis H."/>
            <person name="Clish C."/>
            <person name="Bullock K."/>
            <person name="Deik A."/>
            <person name="Scott J."/>
            <person name="Pierce K.A."/>
            <person name="Xavier R.J."/>
            <person name="Alm E.J."/>
        </authorList>
    </citation>
    <scope>NUCLEOTIDE SEQUENCE [LARGE SCALE GENOMIC DNA]</scope>
    <source>
        <strain evidence="2 3">BIOML-A3</strain>
    </source>
</reference>
<dbReference type="AlphaFoldDB" id="A0A844E4L3"/>
<feature type="transmembrane region" description="Helical" evidence="1">
    <location>
        <begin position="56"/>
        <end position="73"/>
    </location>
</feature>
<feature type="transmembrane region" description="Helical" evidence="1">
    <location>
        <begin position="165"/>
        <end position="186"/>
    </location>
</feature>
<dbReference type="EMBL" id="WKRA01000015">
    <property type="protein sequence ID" value="MSD16423.1"/>
    <property type="molecule type" value="Genomic_DNA"/>
</dbReference>
<dbReference type="PANTHER" id="PTHR37314:SF4">
    <property type="entry name" value="UPF0700 TRANSMEMBRANE PROTEIN YOAK"/>
    <property type="match status" value="1"/>
</dbReference>
<accession>A0A844E4L3</accession>
<comment type="caution">
    <text evidence="2">The sequence shown here is derived from an EMBL/GenBank/DDBJ whole genome shotgun (WGS) entry which is preliminary data.</text>
</comment>
<proteinExistence type="predicted"/>
<protein>
    <submittedName>
        <fullName evidence="2">DUF1275 domain-containing protein</fullName>
    </submittedName>
</protein>
<evidence type="ECO:0000313" key="3">
    <source>
        <dbReference type="Proteomes" id="UP000431304"/>
    </source>
</evidence>
<dbReference type="Proteomes" id="UP000431304">
    <property type="component" value="Unassembled WGS sequence"/>
</dbReference>
<sequence>MSESFLTAAFLSVSGGLQDMYTYISRGHVFANAQTGNIVLLSQHIFAGNWADVMRYLMPVLSFMFGVAAATEIRQHFQNIGRIHWRQIVILIEMSMLFLVGFLPGKMDLVANAFVSFSCAMQVQTFRKVNSYAFASTMCIGNIRSGMEALCAYRQSHNRQILYKAFHYFGIIILFAFGAGIGSILIPVFNLQTIWFSSFLLMVGFFLMFIQEK</sequence>